<protein>
    <submittedName>
        <fullName evidence="6">Mss4-like protein</fullName>
    </submittedName>
</protein>
<dbReference type="SUPFAM" id="SSF51316">
    <property type="entry name" value="Mss4-like"/>
    <property type="match status" value="1"/>
</dbReference>
<dbReference type="PANTHER" id="PTHR33337">
    <property type="entry name" value="GFA DOMAIN-CONTAINING PROTEIN"/>
    <property type="match status" value="1"/>
</dbReference>
<comment type="similarity">
    <text evidence="1">Belongs to the Gfa family.</text>
</comment>
<comment type="caution">
    <text evidence="6">The sequence shown here is derived from an EMBL/GenBank/DDBJ whole genome shotgun (WGS) entry which is preliminary data.</text>
</comment>
<keyword evidence="2" id="KW-0479">Metal-binding</keyword>
<feature type="domain" description="CENP-V/GFA" evidence="5">
    <location>
        <begin position="4"/>
        <end position="120"/>
    </location>
</feature>
<evidence type="ECO:0000259" key="5">
    <source>
        <dbReference type="PROSITE" id="PS51891"/>
    </source>
</evidence>
<dbReference type="EMBL" id="JADCUA010000001">
    <property type="protein sequence ID" value="KAH9843823.1"/>
    <property type="molecule type" value="Genomic_DNA"/>
</dbReference>
<dbReference type="GeneID" id="71997340"/>
<dbReference type="Gene3D" id="3.90.1590.10">
    <property type="entry name" value="glutathione-dependent formaldehyde- activating enzyme (gfa)"/>
    <property type="match status" value="1"/>
</dbReference>
<dbReference type="RefSeq" id="XP_047784633.1">
    <property type="nucleotide sequence ID" value="XM_047916608.1"/>
</dbReference>
<dbReference type="Pfam" id="PF04828">
    <property type="entry name" value="GFA"/>
    <property type="match status" value="1"/>
</dbReference>
<evidence type="ECO:0000256" key="3">
    <source>
        <dbReference type="ARBA" id="ARBA00022833"/>
    </source>
</evidence>
<accession>A0ABQ8KXP6</accession>
<name>A0ABQ8KXP6_9APHY</name>
<evidence type="ECO:0000256" key="1">
    <source>
        <dbReference type="ARBA" id="ARBA00005495"/>
    </source>
</evidence>
<reference evidence="6 7" key="1">
    <citation type="journal article" date="2021" name="Environ. Microbiol.">
        <title>Gene family expansions and transcriptome signatures uncover fungal adaptations to wood decay.</title>
        <authorList>
            <person name="Hage H."/>
            <person name="Miyauchi S."/>
            <person name="Viragh M."/>
            <person name="Drula E."/>
            <person name="Min B."/>
            <person name="Chaduli D."/>
            <person name="Navarro D."/>
            <person name="Favel A."/>
            <person name="Norest M."/>
            <person name="Lesage-Meessen L."/>
            <person name="Balint B."/>
            <person name="Merenyi Z."/>
            <person name="de Eugenio L."/>
            <person name="Morin E."/>
            <person name="Martinez A.T."/>
            <person name="Baldrian P."/>
            <person name="Stursova M."/>
            <person name="Martinez M.J."/>
            <person name="Novotny C."/>
            <person name="Magnuson J.K."/>
            <person name="Spatafora J.W."/>
            <person name="Maurice S."/>
            <person name="Pangilinan J."/>
            <person name="Andreopoulos W."/>
            <person name="LaButti K."/>
            <person name="Hundley H."/>
            <person name="Na H."/>
            <person name="Kuo A."/>
            <person name="Barry K."/>
            <person name="Lipzen A."/>
            <person name="Henrissat B."/>
            <person name="Riley R."/>
            <person name="Ahrendt S."/>
            <person name="Nagy L.G."/>
            <person name="Grigoriev I.V."/>
            <person name="Martin F."/>
            <person name="Rosso M.N."/>
        </authorList>
    </citation>
    <scope>NUCLEOTIDE SEQUENCE [LARGE SCALE GENOMIC DNA]</scope>
    <source>
        <strain evidence="6 7">CIRM-BRFM 1785</strain>
    </source>
</reference>
<evidence type="ECO:0000256" key="4">
    <source>
        <dbReference type="ARBA" id="ARBA00023239"/>
    </source>
</evidence>
<organism evidence="6 7">
    <name type="scientific">Rhodofomes roseus</name>
    <dbReference type="NCBI Taxonomy" id="34475"/>
    <lineage>
        <taxon>Eukaryota</taxon>
        <taxon>Fungi</taxon>
        <taxon>Dikarya</taxon>
        <taxon>Basidiomycota</taxon>
        <taxon>Agaricomycotina</taxon>
        <taxon>Agaricomycetes</taxon>
        <taxon>Polyporales</taxon>
        <taxon>Rhodofomes</taxon>
    </lineage>
</organism>
<dbReference type="Proteomes" id="UP000814176">
    <property type="component" value="Unassembled WGS sequence"/>
</dbReference>
<sequence>MADVEGSCACGAITVRVVDGFGDNAKAAICHCTDCQKAAGSLCNYWAPVLVEKLHVVKGQPKTYRSPEGKSMSGKPVQRTFCPDCGTPLYVYAEGVPSRYCVILALFGNNLEPGVEIFWRSAKRERVSLCPNYSDLENVD</sequence>
<dbReference type="InterPro" id="IPR011057">
    <property type="entry name" value="Mss4-like_sf"/>
</dbReference>
<evidence type="ECO:0000313" key="7">
    <source>
        <dbReference type="Proteomes" id="UP000814176"/>
    </source>
</evidence>
<dbReference type="InterPro" id="IPR006913">
    <property type="entry name" value="CENP-V/GFA"/>
</dbReference>
<evidence type="ECO:0000313" key="6">
    <source>
        <dbReference type="EMBL" id="KAH9843823.1"/>
    </source>
</evidence>
<proteinExistence type="inferred from homology"/>
<keyword evidence="4" id="KW-0456">Lyase</keyword>
<evidence type="ECO:0000256" key="2">
    <source>
        <dbReference type="ARBA" id="ARBA00022723"/>
    </source>
</evidence>
<gene>
    <name evidence="6" type="ORF">C8Q71DRAFT_14784</name>
</gene>
<dbReference type="PROSITE" id="PS51891">
    <property type="entry name" value="CENP_V_GFA"/>
    <property type="match status" value="1"/>
</dbReference>
<keyword evidence="7" id="KW-1185">Reference proteome</keyword>
<dbReference type="PANTHER" id="PTHR33337:SF40">
    <property type="entry name" value="CENP-V_GFA DOMAIN-CONTAINING PROTEIN-RELATED"/>
    <property type="match status" value="1"/>
</dbReference>
<keyword evidence="3" id="KW-0862">Zinc</keyword>